<dbReference type="EMBL" id="UFSO01000002">
    <property type="protein sequence ID" value="SSY70451.1"/>
    <property type="molecule type" value="Genomic_DNA"/>
</dbReference>
<evidence type="ECO:0000313" key="3">
    <source>
        <dbReference type="Proteomes" id="UP000254209"/>
    </source>
</evidence>
<feature type="chain" id="PRO_5016764387" description="KWG Leptospira" evidence="1">
    <location>
        <begin position="19"/>
        <end position="135"/>
    </location>
</feature>
<evidence type="ECO:0000256" key="1">
    <source>
        <dbReference type="SAM" id="SignalP"/>
    </source>
</evidence>
<gene>
    <name evidence="2" type="ORF">NCTC10283_00547</name>
</gene>
<proteinExistence type="predicted"/>
<dbReference type="Proteomes" id="UP000254209">
    <property type="component" value="Unassembled WGS sequence"/>
</dbReference>
<feature type="signal peptide" evidence="1">
    <location>
        <begin position="1"/>
        <end position="18"/>
    </location>
</feature>
<keyword evidence="3" id="KW-1185">Reference proteome</keyword>
<reference evidence="2 3" key="1">
    <citation type="submission" date="2018-06" db="EMBL/GenBank/DDBJ databases">
        <authorList>
            <consortium name="Pathogen Informatics"/>
            <person name="Doyle S."/>
        </authorList>
    </citation>
    <scope>NUCLEOTIDE SEQUENCE [LARGE SCALE GENOMIC DNA]</scope>
    <source>
        <strain evidence="2 3">NCTC10283</strain>
    </source>
</reference>
<sequence>MKYLFALLLLSGSLNALASPFVQEDFVPVAESGYGCYVFDDTGKQIMVSDVHILHFDQQTFKPIRQSILPNHGRFAKQARYQAGKNQVIFRAIIAQKLNAQDRKNGILDKANGRFEYRQNGRMVYRGNFKIECAA</sequence>
<evidence type="ECO:0008006" key="4">
    <source>
        <dbReference type="Google" id="ProtNLM"/>
    </source>
</evidence>
<dbReference type="STRING" id="1120980.GCA_000745955_01544"/>
<keyword evidence="1" id="KW-0732">Signal</keyword>
<name>A0A376BL72_9NEIS</name>
<accession>A0A376BL72</accession>
<organism evidence="2 3">
    <name type="scientific">Alysiella crassa</name>
    <dbReference type="NCBI Taxonomy" id="153491"/>
    <lineage>
        <taxon>Bacteria</taxon>
        <taxon>Pseudomonadati</taxon>
        <taxon>Pseudomonadota</taxon>
        <taxon>Betaproteobacteria</taxon>
        <taxon>Neisseriales</taxon>
        <taxon>Neisseriaceae</taxon>
        <taxon>Alysiella</taxon>
    </lineage>
</organism>
<evidence type="ECO:0000313" key="2">
    <source>
        <dbReference type="EMBL" id="SSY70451.1"/>
    </source>
</evidence>
<protein>
    <recommendedName>
        <fullName evidence="4">KWG Leptospira</fullName>
    </recommendedName>
</protein>
<dbReference type="RefSeq" id="WP_034293340.1">
    <property type="nucleotide sequence ID" value="NZ_CP091519.2"/>
</dbReference>
<dbReference type="AlphaFoldDB" id="A0A376BL72"/>